<protein>
    <submittedName>
        <fullName evidence="3">Uncharacterized protein</fullName>
    </submittedName>
</protein>
<dbReference type="EMBL" id="JAUUTY010000006">
    <property type="protein sequence ID" value="KAK1618349.1"/>
    <property type="molecule type" value="Genomic_DNA"/>
</dbReference>
<comment type="caution">
    <text evidence="3">The sequence shown here is derived from an EMBL/GenBank/DDBJ whole genome shotgun (WGS) entry which is preliminary data.</text>
</comment>
<feature type="transmembrane region" description="Helical" evidence="2">
    <location>
        <begin position="44"/>
        <end position="70"/>
    </location>
</feature>
<dbReference type="SUPFAM" id="SSF81665">
    <property type="entry name" value="Calcium ATPase, transmembrane domain M"/>
    <property type="match status" value="1"/>
</dbReference>
<keyword evidence="2" id="KW-0472">Membrane</keyword>
<evidence type="ECO:0000256" key="1">
    <source>
        <dbReference type="ARBA" id="ARBA00022842"/>
    </source>
</evidence>
<evidence type="ECO:0000313" key="4">
    <source>
        <dbReference type="Proteomes" id="UP001231189"/>
    </source>
</evidence>
<reference evidence="3" key="1">
    <citation type="submission" date="2023-07" db="EMBL/GenBank/DDBJ databases">
        <title>A chromosome-level genome assembly of Lolium multiflorum.</title>
        <authorList>
            <person name="Chen Y."/>
            <person name="Copetti D."/>
            <person name="Kolliker R."/>
            <person name="Studer B."/>
        </authorList>
    </citation>
    <scope>NUCLEOTIDE SEQUENCE</scope>
    <source>
        <strain evidence="3">02402/16</strain>
        <tissue evidence="3">Leaf</tissue>
    </source>
</reference>
<keyword evidence="1" id="KW-0460">Magnesium</keyword>
<dbReference type="AlphaFoldDB" id="A0AAD8VT71"/>
<keyword evidence="4" id="KW-1185">Reference proteome</keyword>
<dbReference type="PANTHER" id="PTHR24093">
    <property type="entry name" value="CATION TRANSPORTING ATPASE"/>
    <property type="match status" value="1"/>
</dbReference>
<evidence type="ECO:0000256" key="2">
    <source>
        <dbReference type="SAM" id="Phobius"/>
    </source>
</evidence>
<name>A0AAD8VT71_LOLMU</name>
<dbReference type="PANTHER" id="PTHR24093:SF502">
    <property type="entry name" value="CALCIUM-TRANSPORTING ATPASE 1, PLASMA MEMBRANE-TYPE"/>
    <property type="match status" value="1"/>
</dbReference>
<proteinExistence type="predicted"/>
<dbReference type="GO" id="GO:0005388">
    <property type="term" value="F:P-type calcium transporter activity"/>
    <property type="evidence" value="ECO:0007669"/>
    <property type="project" value="TreeGrafter"/>
</dbReference>
<feature type="transmembrane region" description="Helical" evidence="2">
    <location>
        <begin position="16"/>
        <end position="38"/>
    </location>
</feature>
<dbReference type="Gene3D" id="1.20.1110.10">
    <property type="entry name" value="Calcium-transporting ATPase, transmembrane domain"/>
    <property type="match status" value="1"/>
</dbReference>
<sequence>MDTPSHAGKDETPLQVNLNGIATIIGKFGFAVTVLTFIMHMDLFLVAVTIIIVAVLEGLPFAVTLSLAVAMKKLMQECAIVRHLSACETMGSKGIWGDNTGTLTTNHWSSRRSMQLTRRP</sequence>
<organism evidence="3 4">
    <name type="scientific">Lolium multiflorum</name>
    <name type="common">Italian ryegrass</name>
    <name type="synonym">Lolium perenne subsp. multiflorum</name>
    <dbReference type="NCBI Taxonomy" id="4521"/>
    <lineage>
        <taxon>Eukaryota</taxon>
        <taxon>Viridiplantae</taxon>
        <taxon>Streptophyta</taxon>
        <taxon>Embryophyta</taxon>
        <taxon>Tracheophyta</taxon>
        <taxon>Spermatophyta</taxon>
        <taxon>Magnoliopsida</taxon>
        <taxon>Liliopsida</taxon>
        <taxon>Poales</taxon>
        <taxon>Poaceae</taxon>
        <taxon>BOP clade</taxon>
        <taxon>Pooideae</taxon>
        <taxon>Poodae</taxon>
        <taxon>Poeae</taxon>
        <taxon>Poeae Chloroplast Group 2 (Poeae type)</taxon>
        <taxon>Loliodinae</taxon>
        <taxon>Loliinae</taxon>
        <taxon>Lolium</taxon>
    </lineage>
</organism>
<dbReference type="Proteomes" id="UP001231189">
    <property type="component" value="Unassembled WGS sequence"/>
</dbReference>
<gene>
    <name evidence="3" type="ORF">QYE76_023866</name>
</gene>
<dbReference type="InterPro" id="IPR023298">
    <property type="entry name" value="ATPase_P-typ_TM_dom_sf"/>
</dbReference>
<evidence type="ECO:0000313" key="3">
    <source>
        <dbReference type="EMBL" id="KAK1618349.1"/>
    </source>
</evidence>
<dbReference type="GO" id="GO:0005886">
    <property type="term" value="C:plasma membrane"/>
    <property type="evidence" value="ECO:0007669"/>
    <property type="project" value="TreeGrafter"/>
</dbReference>
<keyword evidence="2" id="KW-0812">Transmembrane</keyword>
<keyword evidence="2" id="KW-1133">Transmembrane helix</keyword>
<accession>A0AAD8VT71</accession>